<evidence type="ECO:0000313" key="1">
    <source>
        <dbReference type="EMBL" id="KAF9419279.1"/>
    </source>
</evidence>
<comment type="caution">
    <text evidence="1">The sequence shown here is derived from an EMBL/GenBank/DDBJ whole genome shotgun (WGS) entry which is preliminary data.</text>
</comment>
<evidence type="ECO:0000313" key="2">
    <source>
        <dbReference type="Proteomes" id="UP000648187"/>
    </source>
</evidence>
<feature type="non-terminal residue" evidence="1">
    <location>
        <position position="1"/>
    </location>
</feature>
<gene>
    <name evidence="1" type="ORF">HW555_004206</name>
</gene>
<accession>A0A835L6F1</accession>
<organism evidence="1 2">
    <name type="scientific">Spodoptera exigua</name>
    <name type="common">Beet armyworm</name>
    <name type="synonym">Noctua fulgens</name>
    <dbReference type="NCBI Taxonomy" id="7107"/>
    <lineage>
        <taxon>Eukaryota</taxon>
        <taxon>Metazoa</taxon>
        <taxon>Ecdysozoa</taxon>
        <taxon>Arthropoda</taxon>
        <taxon>Hexapoda</taxon>
        <taxon>Insecta</taxon>
        <taxon>Pterygota</taxon>
        <taxon>Neoptera</taxon>
        <taxon>Endopterygota</taxon>
        <taxon>Lepidoptera</taxon>
        <taxon>Glossata</taxon>
        <taxon>Ditrysia</taxon>
        <taxon>Noctuoidea</taxon>
        <taxon>Noctuidae</taxon>
        <taxon>Amphipyrinae</taxon>
        <taxon>Spodoptera</taxon>
    </lineage>
</organism>
<dbReference type="Proteomes" id="UP000648187">
    <property type="component" value="Unassembled WGS sequence"/>
</dbReference>
<name>A0A835L6F1_SPOEX</name>
<dbReference type="EMBL" id="JACKWZ010000045">
    <property type="protein sequence ID" value="KAF9419279.1"/>
    <property type="molecule type" value="Genomic_DNA"/>
</dbReference>
<keyword evidence="2" id="KW-1185">Reference proteome</keyword>
<dbReference type="AlphaFoldDB" id="A0A835L6F1"/>
<sequence>SGKSCDAVRSIQRQMRAVLTVEGGVLAEQSGGSLRGRRVRGVRRRGAGAAAARLDALRHLPHGLLAQHVIELVEHGQNPFVLLKLILPATEINIISHICDDAREQTERGAQVVGPRAEVMRAAHEARQQPARRHPRAVRRQERLLVKEWAVAPAFPIHPQVGTFRAPLH</sequence>
<protein>
    <submittedName>
        <fullName evidence="1">Uncharacterized protein</fullName>
    </submittedName>
</protein>
<proteinExistence type="predicted"/>
<reference evidence="1" key="1">
    <citation type="submission" date="2020-08" db="EMBL/GenBank/DDBJ databases">
        <title>Spodoptera exigua strain:BAW_Kor-Di-RS1 Genome sequencing and assembly.</title>
        <authorList>
            <person name="Kim J."/>
            <person name="Nam H.Y."/>
            <person name="Kwon M."/>
            <person name="Choi J.H."/>
            <person name="Cho S.R."/>
            <person name="Kim G.-H."/>
        </authorList>
    </citation>
    <scope>NUCLEOTIDE SEQUENCE</scope>
    <source>
        <strain evidence="1">BAW_Kor-Di-RS1</strain>
        <tissue evidence="1">Whole-body</tissue>
    </source>
</reference>